<accession>A0A6P5GDA4</accession>
<dbReference type="GO" id="GO:0005737">
    <property type="term" value="C:cytoplasm"/>
    <property type="evidence" value="ECO:0007669"/>
    <property type="project" value="TreeGrafter"/>
</dbReference>
<dbReference type="OrthoDB" id="202203at2759"/>
<dbReference type="RefSeq" id="XP_020106596.1">
    <property type="nucleotide sequence ID" value="XM_020251007.1"/>
</dbReference>
<dbReference type="SUPFAM" id="SSF51905">
    <property type="entry name" value="FAD/NAD(P)-binding domain"/>
    <property type="match status" value="1"/>
</dbReference>
<organism evidence="7 8">
    <name type="scientific">Ananas comosus</name>
    <name type="common">Pineapple</name>
    <name type="synonym">Ananas ananas</name>
    <dbReference type="NCBI Taxonomy" id="4615"/>
    <lineage>
        <taxon>Eukaryota</taxon>
        <taxon>Viridiplantae</taxon>
        <taxon>Streptophyta</taxon>
        <taxon>Embryophyta</taxon>
        <taxon>Tracheophyta</taxon>
        <taxon>Spermatophyta</taxon>
        <taxon>Magnoliopsida</taxon>
        <taxon>Liliopsida</taxon>
        <taxon>Poales</taxon>
        <taxon>Bromeliaceae</taxon>
        <taxon>Bromelioideae</taxon>
        <taxon>Ananas</taxon>
    </lineage>
</organism>
<evidence type="ECO:0000256" key="2">
    <source>
        <dbReference type="ARBA" id="ARBA00022630"/>
    </source>
</evidence>
<comment type="function">
    <text evidence="5">Putative FAD-dependent oxidoreductase.</text>
</comment>
<evidence type="ECO:0000313" key="8">
    <source>
        <dbReference type="RefSeq" id="XP_020106596.1"/>
    </source>
</evidence>
<evidence type="ECO:0000259" key="6">
    <source>
        <dbReference type="Pfam" id="PF07992"/>
    </source>
</evidence>
<dbReference type="InterPro" id="IPR023753">
    <property type="entry name" value="FAD/NAD-binding_dom"/>
</dbReference>
<proteinExistence type="inferred from homology"/>
<evidence type="ECO:0000256" key="1">
    <source>
        <dbReference type="ARBA" id="ARBA00006442"/>
    </source>
</evidence>
<reference evidence="7" key="1">
    <citation type="journal article" date="2015" name="Nat. Genet.">
        <title>The pineapple genome and the evolution of CAM photosynthesis.</title>
        <authorList>
            <person name="Ming R."/>
            <person name="VanBuren R."/>
            <person name="Wai C.M."/>
            <person name="Tang H."/>
            <person name="Schatz M.C."/>
            <person name="Bowers J.E."/>
            <person name="Lyons E."/>
            <person name="Wang M.L."/>
            <person name="Chen J."/>
            <person name="Biggers E."/>
            <person name="Zhang J."/>
            <person name="Huang L."/>
            <person name="Zhang L."/>
            <person name="Miao W."/>
            <person name="Zhang J."/>
            <person name="Ye Z."/>
            <person name="Miao C."/>
            <person name="Lin Z."/>
            <person name="Wang H."/>
            <person name="Zhou H."/>
            <person name="Yim W.C."/>
            <person name="Priest H.D."/>
            <person name="Zheng C."/>
            <person name="Woodhouse M."/>
            <person name="Edger P.P."/>
            <person name="Guyot R."/>
            <person name="Guo H.B."/>
            <person name="Guo H."/>
            <person name="Zheng G."/>
            <person name="Singh R."/>
            <person name="Sharma A."/>
            <person name="Min X."/>
            <person name="Zheng Y."/>
            <person name="Lee H."/>
            <person name="Gurtowski J."/>
            <person name="Sedlazeck F.J."/>
            <person name="Harkess A."/>
            <person name="McKain M.R."/>
            <person name="Liao Z."/>
            <person name="Fang J."/>
            <person name="Liu J."/>
            <person name="Zhang X."/>
            <person name="Zhang Q."/>
            <person name="Hu W."/>
            <person name="Qin Y."/>
            <person name="Wang K."/>
            <person name="Chen L.Y."/>
            <person name="Shirley N."/>
            <person name="Lin Y.R."/>
            <person name="Liu L.Y."/>
            <person name="Hernandez A.G."/>
            <person name="Wright C.L."/>
            <person name="Bulone V."/>
            <person name="Tuskan G.A."/>
            <person name="Heath K."/>
            <person name="Zee F."/>
            <person name="Moore P.H."/>
            <person name="Sunkar R."/>
            <person name="Leebens-Mack J.H."/>
            <person name="Mockler T."/>
            <person name="Bennetzen J.L."/>
            <person name="Freeling M."/>
            <person name="Sankoff D."/>
            <person name="Paterson A.H."/>
            <person name="Zhu X."/>
            <person name="Yang X."/>
            <person name="Smith J.A."/>
            <person name="Cushman J.C."/>
            <person name="Paull R.E."/>
            <person name="Yu Q."/>
        </authorList>
    </citation>
    <scope>NUCLEOTIDE SEQUENCE [LARGE SCALE GENOMIC DNA]</scope>
    <source>
        <strain evidence="7">cv. F153</strain>
    </source>
</reference>
<dbReference type="GeneID" id="109722846"/>
<dbReference type="InterPro" id="IPR036188">
    <property type="entry name" value="FAD/NAD-bd_sf"/>
</dbReference>
<dbReference type="GO" id="GO:0050660">
    <property type="term" value="F:flavin adenine dinucleotide binding"/>
    <property type="evidence" value="ECO:0007669"/>
    <property type="project" value="TreeGrafter"/>
</dbReference>
<keyword evidence="3" id="KW-0274">FAD</keyword>
<reference evidence="8" key="2">
    <citation type="submission" date="2025-08" db="UniProtKB">
        <authorList>
            <consortium name="RefSeq"/>
        </authorList>
    </citation>
    <scope>IDENTIFICATION</scope>
    <source>
        <tissue evidence="8">Leaf</tissue>
    </source>
</reference>
<protein>
    <submittedName>
        <fullName evidence="8">Apoptosis-inducing factor homolog B-like</fullName>
    </submittedName>
</protein>
<dbReference type="Proteomes" id="UP000515123">
    <property type="component" value="Linkage group 17"/>
</dbReference>
<dbReference type="Gene3D" id="3.50.50.100">
    <property type="match status" value="1"/>
</dbReference>
<dbReference type="PANTHER" id="PTHR43735">
    <property type="entry name" value="APOPTOSIS-INDUCING FACTOR 1"/>
    <property type="match status" value="1"/>
</dbReference>
<name>A0A6P5GDA4_ANACO</name>
<dbReference type="PANTHER" id="PTHR43735:SF3">
    <property type="entry name" value="FERROPTOSIS SUPPRESSOR PROTEIN 1"/>
    <property type="match status" value="1"/>
</dbReference>
<sequence>MAMKSRVVVVGGGIAGALLAKSIQDIADVVLIDPKEYFEIPWANLRAKVEPSVATRSIIQHTDYLTNGRVITASAVNVGEFEVFTSVGRLVAYDYLVIATGHLSTNPRRRSDRLEMFQEDNQKIKSSKSILIIGGGPVGVELAAEIAIDYPEKKLTLVHNGPRLLEFIGLKASSKAFEWLKSKNVEILFERSIDTDSISEADKVYTTSAGETITADCYFICTGKPVGSAWLQESILNDCLDRNGRLVVDENLRVGGRKNIFAIGDITNVPESKQGFIAQKHAIVVAKNLKLLMKGAKDGKLIKYRPSSLTTTVTLGRKDALAELPFLTLVGLLPGMVRSRDLFVGRTRKLMGLDRLGF</sequence>
<evidence type="ECO:0000256" key="5">
    <source>
        <dbReference type="ARBA" id="ARBA00057036"/>
    </source>
</evidence>
<keyword evidence="7" id="KW-1185">Reference proteome</keyword>
<evidence type="ECO:0000313" key="7">
    <source>
        <dbReference type="Proteomes" id="UP000515123"/>
    </source>
</evidence>
<evidence type="ECO:0000256" key="3">
    <source>
        <dbReference type="ARBA" id="ARBA00022827"/>
    </source>
</evidence>
<dbReference type="Pfam" id="PF07992">
    <property type="entry name" value="Pyr_redox_2"/>
    <property type="match status" value="1"/>
</dbReference>
<feature type="domain" description="FAD/NAD(P)-binding" evidence="6">
    <location>
        <begin position="6"/>
        <end position="273"/>
    </location>
</feature>
<dbReference type="GO" id="GO:0004174">
    <property type="term" value="F:electron-transferring-flavoprotein dehydrogenase activity"/>
    <property type="evidence" value="ECO:0007669"/>
    <property type="project" value="TreeGrafter"/>
</dbReference>
<comment type="similarity">
    <text evidence="1">Belongs to the FAD-dependent oxidoreductase family.</text>
</comment>
<dbReference type="AlphaFoldDB" id="A0A6P5GDA4"/>
<keyword evidence="4" id="KW-0560">Oxidoreductase</keyword>
<gene>
    <name evidence="8" type="primary">LOC109722846</name>
</gene>
<dbReference type="FunFam" id="3.50.50.100:FF:000006">
    <property type="entry name" value="apoptosis-inducing factor 2"/>
    <property type="match status" value="1"/>
</dbReference>
<keyword evidence="2" id="KW-0285">Flavoprotein</keyword>
<dbReference type="PRINTS" id="PR00368">
    <property type="entry name" value="FADPNR"/>
</dbReference>
<evidence type="ECO:0000256" key="4">
    <source>
        <dbReference type="ARBA" id="ARBA00023002"/>
    </source>
</evidence>